<evidence type="ECO:0000313" key="6">
    <source>
        <dbReference type="EMBL" id="KRN84526.1"/>
    </source>
</evidence>
<dbReference type="OrthoDB" id="9806388at2"/>
<dbReference type="AlphaFoldDB" id="A0A0R2K4K5"/>
<dbReference type="PANTHER" id="PTHR46112:SF10">
    <property type="entry name" value="DIPEPTIDASE YKVY-RELATED"/>
    <property type="match status" value="1"/>
</dbReference>
<dbReference type="Gene3D" id="3.40.350.10">
    <property type="entry name" value="Creatinase/prolidase N-terminal domain"/>
    <property type="match status" value="1"/>
</dbReference>
<keyword evidence="6" id="KW-0645">Protease</keyword>
<dbReference type="InterPro" id="IPR001714">
    <property type="entry name" value="Pept_M24_MAP"/>
</dbReference>
<reference evidence="6 8" key="1">
    <citation type="journal article" date="2015" name="Genome Announc.">
        <title>Expanding the biotechnology potential of lactobacilli through comparative genomics of 213 strains and associated genera.</title>
        <authorList>
            <person name="Sun Z."/>
            <person name="Harris H.M."/>
            <person name="McCann A."/>
            <person name="Guo C."/>
            <person name="Argimon S."/>
            <person name="Zhang W."/>
            <person name="Yang X."/>
            <person name="Jeffery I.B."/>
            <person name="Cooney J.C."/>
            <person name="Kagawa T.F."/>
            <person name="Liu W."/>
            <person name="Song Y."/>
            <person name="Salvetti E."/>
            <person name="Wrobel A."/>
            <person name="Rasinkangas P."/>
            <person name="Parkhill J."/>
            <person name="Rea M.C."/>
            <person name="O'Sullivan O."/>
            <person name="Ritari J."/>
            <person name="Douillard F.P."/>
            <person name="Paul Ross R."/>
            <person name="Yang R."/>
            <person name="Briner A.E."/>
            <person name="Felis G.E."/>
            <person name="de Vos W.M."/>
            <person name="Barrangou R."/>
            <person name="Klaenhammer T.R."/>
            <person name="Caufield P.W."/>
            <person name="Cui Y."/>
            <person name="Zhang H."/>
            <person name="O'Toole P.W."/>
        </authorList>
    </citation>
    <scope>NUCLEOTIDE SEQUENCE [LARGE SCALE GENOMIC DNA]</scope>
    <source>
        <strain evidence="6 8">DSM 15353</strain>
    </source>
</reference>
<dbReference type="PATRIC" id="fig|89059.3.peg.1227"/>
<evidence type="ECO:0000256" key="2">
    <source>
        <dbReference type="ARBA" id="ARBA00008766"/>
    </source>
</evidence>
<dbReference type="GO" id="GO:0008235">
    <property type="term" value="F:metalloexopeptidase activity"/>
    <property type="evidence" value="ECO:0007669"/>
    <property type="project" value="UniProtKB-ARBA"/>
</dbReference>
<proteinExistence type="inferred from homology"/>
<dbReference type="Pfam" id="PF01321">
    <property type="entry name" value="Creatinase_N"/>
    <property type="match status" value="1"/>
</dbReference>
<comment type="cofactor">
    <cofactor evidence="1">
        <name>Mn(2+)</name>
        <dbReference type="ChEBI" id="CHEBI:29035"/>
    </cofactor>
</comment>
<dbReference type="GO" id="GO:0102009">
    <property type="term" value="F:proline dipeptidase activity"/>
    <property type="evidence" value="ECO:0007669"/>
    <property type="project" value="UniProtKB-EC"/>
</dbReference>
<dbReference type="InterPro" id="IPR029149">
    <property type="entry name" value="Creatin/AminoP/Spt16_N"/>
</dbReference>
<dbReference type="EC" id="3.4.13.9" evidence="7"/>
<evidence type="ECO:0000259" key="4">
    <source>
        <dbReference type="Pfam" id="PF00557"/>
    </source>
</evidence>
<dbReference type="RefSeq" id="WP_010498109.1">
    <property type="nucleotide sequence ID" value="NZ_JBHUGU010000002.1"/>
</dbReference>
<keyword evidence="6" id="KW-0031">Aminopeptidase</keyword>
<dbReference type="Proteomes" id="UP000190935">
    <property type="component" value="Chromosome I"/>
</dbReference>
<organism evidence="6 8">
    <name type="scientific">Ligilactobacillus acidipiscis</name>
    <dbReference type="NCBI Taxonomy" id="89059"/>
    <lineage>
        <taxon>Bacteria</taxon>
        <taxon>Bacillati</taxon>
        <taxon>Bacillota</taxon>
        <taxon>Bacilli</taxon>
        <taxon>Lactobacillales</taxon>
        <taxon>Lactobacillaceae</taxon>
        <taxon>Ligilactobacillus</taxon>
    </lineage>
</organism>
<feature type="domain" description="Peptidase M24" evidence="4">
    <location>
        <begin position="147"/>
        <end position="348"/>
    </location>
</feature>
<gene>
    <name evidence="6" type="ORF">IV43_GL001137</name>
    <name evidence="7" type="ORF">LAC1533_0900</name>
</gene>
<evidence type="ECO:0000259" key="5">
    <source>
        <dbReference type="Pfam" id="PF01321"/>
    </source>
</evidence>
<dbReference type="InterPro" id="IPR050659">
    <property type="entry name" value="Peptidase_M24B"/>
</dbReference>
<evidence type="ECO:0000313" key="9">
    <source>
        <dbReference type="Proteomes" id="UP000190935"/>
    </source>
</evidence>
<dbReference type="SUPFAM" id="SSF55920">
    <property type="entry name" value="Creatinase/aminopeptidase"/>
    <property type="match status" value="1"/>
</dbReference>
<dbReference type="GeneID" id="95348979"/>
<dbReference type="InterPro" id="IPR000587">
    <property type="entry name" value="Creatinase_N"/>
</dbReference>
<dbReference type="KEGG" id="laca:LAC1533_0900"/>
<dbReference type="InterPro" id="IPR036005">
    <property type="entry name" value="Creatinase/aminopeptidase-like"/>
</dbReference>
<dbReference type="STRING" id="89059.LAC1533_0900"/>
<evidence type="ECO:0000313" key="7">
    <source>
        <dbReference type="EMBL" id="SFV40320.1"/>
    </source>
</evidence>
<evidence type="ECO:0000256" key="3">
    <source>
        <dbReference type="ARBA" id="ARBA00023211"/>
    </source>
</evidence>
<accession>A0A0R2K4K5</accession>
<dbReference type="CDD" id="cd01092">
    <property type="entry name" value="APP-like"/>
    <property type="match status" value="1"/>
</dbReference>
<reference evidence="9" key="3">
    <citation type="submission" date="2016-11" db="EMBL/GenBank/DDBJ databases">
        <authorList>
            <person name="Papadimitriou K."/>
        </authorList>
    </citation>
    <scope>NUCLEOTIDE SEQUENCE [LARGE SCALE GENOMIC DNA]</scope>
    <source>
        <strain evidence="9">ACA-DC 1533</strain>
    </source>
</reference>
<comment type="similarity">
    <text evidence="2">Belongs to the peptidase M24B family.</text>
</comment>
<keyword evidence="7" id="KW-0378">Hydrolase</keyword>
<dbReference type="Proteomes" id="UP000051491">
    <property type="component" value="Unassembled WGS sequence"/>
</dbReference>
<evidence type="ECO:0000313" key="8">
    <source>
        <dbReference type="Proteomes" id="UP000051491"/>
    </source>
</evidence>
<feature type="domain" description="Creatinase N-terminal" evidence="5">
    <location>
        <begin position="4"/>
        <end position="134"/>
    </location>
</feature>
<dbReference type="PRINTS" id="PR00599">
    <property type="entry name" value="MAPEPTIDASE"/>
</dbReference>
<dbReference type="InterPro" id="IPR000994">
    <property type="entry name" value="Pept_M24"/>
</dbReference>
<protein>
    <submittedName>
        <fullName evidence="7">Proline dipeptidase</fullName>
        <ecNumber evidence="7">3.4.13.9</ecNumber>
    </submittedName>
    <submittedName>
        <fullName evidence="6">Xaa-Pro aminopeptidase</fullName>
    </submittedName>
</protein>
<evidence type="ECO:0000256" key="1">
    <source>
        <dbReference type="ARBA" id="ARBA00001936"/>
    </source>
</evidence>
<reference evidence="7" key="2">
    <citation type="submission" date="2016-11" db="EMBL/GenBank/DDBJ databases">
        <authorList>
            <person name="Jaros S."/>
            <person name="Januszkiewicz K."/>
            <person name="Wedrychowicz H."/>
        </authorList>
    </citation>
    <scope>NUCLEOTIDE SEQUENCE [LARGE SCALE GENOMIC DNA]</scope>
    <source>
        <strain evidence="7">ACA-DC 1533</strain>
    </source>
</reference>
<dbReference type="SUPFAM" id="SSF53092">
    <property type="entry name" value="Creatinase/prolidase N-terminal domain"/>
    <property type="match status" value="1"/>
</dbReference>
<keyword evidence="7" id="KW-0224">Dipeptidase</keyword>
<dbReference type="EMBL" id="LT630287">
    <property type="protein sequence ID" value="SFV40320.1"/>
    <property type="molecule type" value="Genomic_DNA"/>
</dbReference>
<sequence length="367" mass="40890">MSHISSVQKWLADNDYDVAYVSDFMNIQYFTGFSSDPIERILALFIFPDKDPFIFAPALEVEAVKETGWKYPVFGYLDHEDAFAKIHDHIVDLEGSPKKWAIEKNNLTVEKFTAVQKQFPQAEFNGNLTPFIEQLKLFKTPEELKDLEIAGKWADKAFEIGFNALAKGKTEQDIVAEIEYQLKLQGIMHMSFDTLIQSGANAAEAHGAPRKVNVKPNELCLFDLGVVYNGYISDATRTVAFGEVSQHAQDVYKVCLEAQLTAQAAAKPGITAAQLDKIARDIIDKAGYGEYFNHRLGHGIGQSEHEFPSIMAGNDLELQPGMCFSIEPGIYIPGDVGVRIEDCVHITENGAKPFTHTSKELQVLPLK</sequence>
<dbReference type="PANTHER" id="PTHR46112">
    <property type="entry name" value="AMINOPEPTIDASE"/>
    <property type="match status" value="1"/>
</dbReference>
<dbReference type="Gene3D" id="3.90.230.10">
    <property type="entry name" value="Creatinase/methionine aminopeptidase superfamily"/>
    <property type="match status" value="1"/>
</dbReference>
<keyword evidence="3" id="KW-0464">Manganese</keyword>
<dbReference type="Pfam" id="PF00557">
    <property type="entry name" value="Peptidase_M24"/>
    <property type="match status" value="1"/>
</dbReference>
<name>A0A0R2K4K5_9LACO</name>
<dbReference type="GO" id="GO:0004177">
    <property type="term" value="F:aminopeptidase activity"/>
    <property type="evidence" value="ECO:0007669"/>
    <property type="project" value="UniProtKB-KW"/>
</dbReference>
<dbReference type="EMBL" id="JQBK01000029">
    <property type="protein sequence ID" value="KRN84526.1"/>
    <property type="molecule type" value="Genomic_DNA"/>
</dbReference>